<sequence>MYRTAPQILFQFLGGFSITQCVYPVLYDAFTADKTDTHAPATTTTSSSSGSLSGLWGSVRWSLRGPPVNRTLSDDVEELLRAHCWLASVALSLTVVSGGAPALLGSGLSLYCNGGPQGQARYSRLKQRLSDFAEKGNEK</sequence>
<evidence type="ECO:0000313" key="1">
    <source>
        <dbReference type="EMBL" id="KAG5488243.1"/>
    </source>
</evidence>
<dbReference type="AlphaFoldDB" id="A0A836L4J4"/>
<dbReference type="RefSeq" id="XP_067066290.1">
    <property type="nucleotide sequence ID" value="XM_067210189.1"/>
</dbReference>
<accession>A0A836L4J4</accession>
<reference evidence="2" key="2">
    <citation type="journal article" date="2021" name="Sci. Data">
        <title>Chromosome-scale genome sequencing, assembly and annotation of six genomes from subfamily Leishmaniinae.</title>
        <authorList>
            <person name="Almutairi H."/>
            <person name="Urbaniak M.D."/>
            <person name="Bates M.D."/>
            <person name="Jariyapan N."/>
            <person name="Kwakye-Nuako G."/>
            <person name="Thomaz Soccol V."/>
            <person name="Al-Salem W.S."/>
            <person name="Dillon R.J."/>
            <person name="Bates P.A."/>
            <person name="Gatherer D."/>
        </authorList>
    </citation>
    <scope>NUCLEOTIDE SEQUENCE [LARGE SCALE GENOMIC DNA]</scope>
</reference>
<protein>
    <submittedName>
        <fullName evidence="1">Uncharacterized protein</fullName>
    </submittedName>
</protein>
<comment type="caution">
    <text evidence="1">The sequence shown here is derived from an EMBL/GenBank/DDBJ whole genome shotgun (WGS) entry which is preliminary data.</text>
</comment>
<keyword evidence="2" id="KW-1185">Reference proteome</keyword>
<dbReference type="KEGG" id="loi:92364123"/>
<proteinExistence type="predicted"/>
<gene>
    <name evidence="1" type="ORF">LSCM4_08320</name>
</gene>
<reference evidence="2" key="1">
    <citation type="journal article" date="2021" name="Microbiol. Resour. Announc.">
        <title>LGAAP: Leishmaniinae Genome Assembly and Annotation Pipeline.</title>
        <authorList>
            <person name="Almutairi H."/>
            <person name="Urbaniak M.D."/>
            <person name="Bates M.D."/>
            <person name="Jariyapan N."/>
            <person name="Kwakye-Nuako G."/>
            <person name="Thomaz-Soccol V."/>
            <person name="Al-Salem W.S."/>
            <person name="Dillon R.J."/>
            <person name="Bates P.A."/>
            <person name="Gatherer D."/>
        </authorList>
    </citation>
    <scope>NUCLEOTIDE SEQUENCE [LARGE SCALE GENOMIC DNA]</scope>
</reference>
<dbReference type="EMBL" id="JAFHLR010000001">
    <property type="protein sequence ID" value="KAG5488243.1"/>
    <property type="molecule type" value="Genomic_DNA"/>
</dbReference>
<dbReference type="Proteomes" id="UP000674143">
    <property type="component" value="Unassembled WGS sequence"/>
</dbReference>
<evidence type="ECO:0000313" key="2">
    <source>
        <dbReference type="Proteomes" id="UP000674143"/>
    </source>
</evidence>
<organism evidence="1 2">
    <name type="scientific">Leishmania orientalis</name>
    <dbReference type="NCBI Taxonomy" id="2249476"/>
    <lineage>
        <taxon>Eukaryota</taxon>
        <taxon>Discoba</taxon>
        <taxon>Euglenozoa</taxon>
        <taxon>Kinetoplastea</taxon>
        <taxon>Metakinetoplastina</taxon>
        <taxon>Trypanosomatida</taxon>
        <taxon>Trypanosomatidae</taxon>
        <taxon>Leishmaniinae</taxon>
        <taxon>Leishmania</taxon>
    </lineage>
</organism>
<dbReference type="GeneID" id="92364123"/>
<name>A0A836L4J4_9TRYP</name>